<protein>
    <submittedName>
        <fullName evidence="2">MFS transporter</fullName>
    </submittedName>
</protein>
<feature type="transmembrane region" description="Helical" evidence="1">
    <location>
        <begin position="309"/>
        <end position="331"/>
    </location>
</feature>
<dbReference type="InterPro" id="IPR039672">
    <property type="entry name" value="MFS_2"/>
</dbReference>
<feature type="transmembrane region" description="Helical" evidence="1">
    <location>
        <begin position="192"/>
        <end position="211"/>
    </location>
</feature>
<dbReference type="Pfam" id="PF13347">
    <property type="entry name" value="MFS_2"/>
    <property type="match status" value="1"/>
</dbReference>
<evidence type="ECO:0000313" key="2">
    <source>
        <dbReference type="EMBL" id="MBO1265483.1"/>
    </source>
</evidence>
<keyword evidence="1" id="KW-0812">Transmembrane</keyword>
<evidence type="ECO:0000313" key="3">
    <source>
        <dbReference type="Proteomes" id="UP000664218"/>
    </source>
</evidence>
<feature type="transmembrane region" description="Helical" evidence="1">
    <location>
        <begin position="392"/>
        <end position="417"/>
    </location>
</feature>
<dbReference type="GO" id="GO:0008643">
    <property type="term" value="P:carbohydrate transport"/>
    <property type="evidence" value="ECO:0007669"/>
    <property type="project" value="InterPro"/>
</dbReference>
<dbReference type="Gene3D" id="1.20.1250.20">
    <property type="entry name" value="MFS general substrate transporter like domains"/>
    <property type="match status" value="1"/>
</dbReference>
<proteinExistence type="predicted"/>
<dbReference type="EMBL" id="JAFNJU010000008">
    <property type="protein sequence ID" value="MBO1265483.1"/>
    <property type="molecule type" value="Genomic_DNA"/>
</dbReference>
<dbReference type="SUPFAM" id="SSF103473">
    <property type="entry name" value="MFS general substrate transporter"/>
    <property type="match status" value="1"/>
</dbReference>
<dbReference type="GO" id="GO:0005886">
    <property type="term" value="C:plasma membrane"/>
    <property type="evidence" value="ECO:0007669"/>
    <property type="project" value="TreeGrafter"/>
</dbReference>
<evidence type="ECO:0000256" key="1">
    <source>
        <dbReference type="SAM" id="Phobius"/>
    </source>
</evidence>
<dbReference type="GO" id="GO:0015293">
    <property type="term" value="F:symporter activity"/>
    <property type="evidence" value="ECO:0007669"/>
    <property type="project" value="InterPro"/>
</dbReference>
<organism evidence="2 3">
    <name type="scientific">Proteiniclasticum aestuarii</name>
    <dbReference type="NCBI Taxonomy" id="2817862"/>
    <lineage>
        <taxon>Bacteria</taxon>
        <taxon>Bacillati</taxon>
        <taxon>Bacillota</taxon>
        <taxon>Clostridia</taxon>
        <taxon>Eubacteriales</taxon>
        <taxon>Clostridiaceae</taxon>
        <taxon>Proteiniclasticum</taxon>
    </lineage>
</organism>
<feature type="transmembrane region" description="Helical" evidence="1">
    <location>
        <begin position="29"/>
        <end position="52"/>
    </location>
</feature>
<keyword evidence="3" id="KW-1185">Reference proteome</keyword>
<dbReference type="AlphaFoldDB" id="A0A939KJS8"/>
<sequence>METRNQVIYNRSSNLQIGLFVLNNTATNLYMFFMMFVSYYATGVAGLLVVAVTSIMTAMRIFDGFTDPLIGFIIDKTESKIGKFRPYMVLGNIILAVSVILLHTTTHLVPQNMRLLYFILIYSLYIIGYTFQTACTKAAQTVLTNDPKQRPLFTLFDGIFNTVVFVSGQFLVSGVLVPKHGGFTEGFFTEMMIGVISISALFTALSVLSIWKKDVKENWGVPSDVQIRLRDYWPIIKGNRPLQMLIVSASTDKLAATVRQNSVTVIMLYGILLGNYALSGTLGLIMTPLTILLTFVGIGYARRLGQKKAYVTSTWISVALSVLLILFFVTADLTTISLSNLNLATLIFIALMVLQGGAMSIGTNIVIPMIADCSDYQTYKTGQYIPGMMGTIFSFVDKLISAFSASIVGVMVAFIGFRDQLPTAETPVSRPLFWMTLFFFVGIPVLGWLASLVSMKYYDLDGKKMEEIQQAIHDMKTAVEPTA</sequence>
<feature type="transmembrane region" description="Helical" evidence="1">
    <location>
        <begin position="89"/>
        <end position="109"/>
    </location>
</feature>
<keyword evidence="1" id="KW-0472">Membrane</keyword>
<accession>A0A939KJS8</accession>
<keyword evidence="1" id="KW-1133">Transmembrane helix</keyword>
<dbReference type="PANTHER" id="PTHR11328">
    <property type="entry name" value="MAJOR FACILITATOR SUPERFAMILY DOMAIN-CONTAINING PROTEIN"/>
    <property type="match status" value="1"/>
</dbReference>
<dbReference type="Proteomes" id="UP000664218">
    <property type="component" value="Unassembled WGS sequence"/>
</dbReference>
<dbReference type="RefSeq" id="WP_207600011.1">
    <property type="nucleotide sequence ID" value="NZ_JAFNJU010000008.1"/>
</dbReference>
<dbReference type="PANTHER" id="PTHR11328:SF24">
    <property type="entry name" value="MAJOR FACILITATOR SUPERFAMILY (MFS) PROFILE DOMAIN-CONTAINING PROTEIN"/>
    <property type="match status" value="1"/>
</dbReference>
<feature type="transmembrane region" description="Helical" evidence="1">
    <location>
        <begin position="115"/>
        <end position="131"/>
    </location>
</feature>
<feature type="transmembrane region" description="Helical" evidence="1">
    <location>
        <begin position="343"/>
        <end position="371"/>
    </location>
</feature>
<gene>
    <name evidence="2" type="ORF">J3A84_10610</name>
</gene>
<name>A0A939KJS8_9CLOT</name>
<feature type="transmembrane region" description="Helical" evidence="1">
    <location>
        <begin position="432"/>
        <end position="455"/>
    </location>
</feature>
<feature type="transmembrane region" description="Helical" evidence="1">
    <location>
        <begin position="284"/>
        <end position="302"/>
    </location>
</feature>
<dbReference type="InterPro" id="IPR036259">
    <property type="entry name" value="MFS_trans_sf"/>
</dbReference>
<reference evidence="2" key="1">
    <citation type="submission" date="2021-03" db="EMBL/GenBank/DDBJ databases">
        <title>Proteiniclasticum marinus sp. nov., isolated from tidal flat sediment.</title>
        <authorList>
            <person name="Namirimu T."/>
            <person name="Yang J.-A."/>
            <person name="Yang S.-H."/>
            <person name="Kim Y.-J."/>
            <person name="Kwon K.K."/>
        </authorList>
    </citation>
    <scope>NUCLEOTIDE SEQUENCE</scope>
    <source>
        <strain evidence="2">SCR006</strain>
    </source>
</reference>
<feature type="transmembrane region" description="Helical" evidence="1">
    <location>
        <begin position="261"/>
        <end position="278"/>
    </location>
</feature>
<comment type="caution">
    <text evidence="2">The sequence shown here is derived from an EMBL/GenBank/DDBJ whole genome shotgun (WGS) entry which is preliminary data.</text>
</comment>
<feature type="transmembrane region" description="Helical" evidence="1">
    <location>
        <begin position="152"/>
        <end position="172"/>
    </location>
</feature>